<dbReference type="AlphaFoldDB" id="A0A6J1LH65"/>
<dbReference type="KEGG" id="dhe:111596446"/>
<evidence type="ECO:0000256" key="4">
    <source>
        <dbReference type="ARBA" id="ARBA00023204"/>
    </source>
</evidence>
<dbReference type="SUPFAM" id="SSF55979">
    <property type="entry name" value="DNA clamp"/>
    <property type="match status" value="2"/>
</dbReference>
<dbReference type="CDD" id="cd00577">
    <property type="entry name" value="PCNA"/>
    <property type="match status" value="1"/>
</dbReference>
<dbReference type="GO" id="GO:0030896">
    <property type="term" value="C:checkpoint clamp complex"/>
    <property type="evidence" value="ECO:0007669"/>
    <property type="project" value="TreeGrafter"/>
</dbReference>
<name>A0A6J1LH65_DROHY</name>
<evidence type="ECO:0000256" key="1">
    <source>
        <dbReference type="ARBA" id="ARBA00004123"/>
    </source>
</evidence>
<evidence type="ECO:0000256" key="2">
    <source>
        <dbReference type="ARBA" id="ARBA00010991"/>
    </source>
</evidence>
<dbReference type="Proteomes" id="UP000504633">
    <property type="component" value="Unplaced"/>
</dbReference>
<accession>A0A6J1LH65</accession>
<sequence>MQHSKVLYEKGIIKNRKMLTQSQYEDYQMACHLKHIKTFYSSIKAICFSDFGTLEANEDGILISVEQGKSIQATLFISAAFFAEFRIDGSPSFSVKINVLAECLSLFGLSDCSVRILYKGEGSPLLLLLEPHDDDQVSTECSIKTTNMEELMEYDLDANSSSLNTIFMRGPDLSNIFHELDKAADEFELTISPLKPHFRITTLGVMQAETSVEVAKSSDMVILFNCRETTVARYKSQQIKLTNKAMQVASKVAIKTDASGLLELHFMMNADDQKEMYVRYFITPLLETEDN</sequence>
<dbReference type="CTD" id="5810"/>
<comment type="subcellular location">
    <subcellularLocation>
        <location evidence="1">Nucleus</location>
    </subcellularLocation>
</comment>
<dbReference type="PRINTS" id="PR01246">
    <property type="entry name" value="RAD1REPAIR"/>
</dbReference>
<evidence type="ECO:0000256" key="3">
    <source>
        <dbReference type="ARBA" id="ARBA00022763"/>
    </source>
</evidence>
<dbReference type="Pfam" id="PF02144">
    <property type="entry name" value="Rad1"/>
    <property type="match status" value="1"/>
</dbReference>
<dbReference type="OrthoDB" id="337581at2759"/>
<dbReference type="RefSeq" id="XP_023166439.2">
    <property type="nucleotide sequence ID" value="XM_023310671.2"/>
</dbReference>
<dbReference type="PANTHER" id="PTHR10870">
    <property type="entry name" value="CELL CYCLE CHECKPOINT PROTEIN RAD1"/>
    <property type="match status" value="1"/>
</dbReference>
<dbReference type="OMA" id="WSQAYKF"/>
<dbReference type="PANTHER" id="PTHR10870:SF0">
    <property type="entry name" value="CELL CYCLE CHECKPOINT PROTEIN RAD1"/>
    <property type="match status" value="1"/>
</dbReference>
<dbReference type="InterPro" id="IPR003021">
    <property type="entry name" value="Rad1_Rec1_Rad17"/>
</dbReference>
<comment type="similarity">
    <text evidence="2">Belongs to the rad1 family.</text>
</comment>
<keyword evidence="3" id="KW-0227">DNA damage</keyword>
<keyword evidence="4" id="KW-0234">DNA repair</keyword>
<evidence type="ECO:0000313" key="7">
    <source>
        <dbReference type="RefSeq" id="XP_023166439.2"/>
    </source>
</evidence>
<evidence type="ECO:0000313" key="6">
    <source>
        <dbReference type="Proteomes" id="UP000504633"/>
    </source>
</evidence>
<dbReference type="GO" id="GO:0006281">
    <property type="term" value="P:DNA repair"/>
    <property type="evidence" value="ECO:0007669"/>
    <property type="project" value="UniProtKB-KW"/>
</dbReference>
<dbReference type="Gene3D" id="3.70.10.10">
    <property type="match status" value="1"/>
</dbReference>
<gene>
    <name evidence="7" type="primary">LOC111596446</name>
</gene>
<dbReference type="PRINTS" id="PR01245">
    <property type="entry name" value="RAD1REC1"/>
</dbReference>
<reference evidence="7" key="1">
    <citation type="submission" date="2025-08" db="UniProtKB">
        <authorList>
            <consortium name="RefSeq"/>
        </authorList>
    </citation>
    <scope>IDENTIFICATION</scope>
    <source>
        <strain evidence="7">15085-1641.00</strain>
        <tissue evidence="7">Whole body</tissue>
    </source>
</reference>
<proteinExistence type="inferred from homology"/>
<protein>
    <submittedName>
        <fullName evidence="7">Cell cycle checkpoint protein RAD1</fullName>
    </submittedName>
</protein>
<dbReference type="GeneID" id="111596446"/>
<dbReference type="GO" id="GO:0000077">
    <property type="term" value="P:DNA damage checkpoint signaling"/>
    <property type="evidence" value="ECO:0007669"/>
    <property type="project" value="InterPro"/>
</dbReference>
<evidence type="ECO:0000256" key="5">
    <source>
        <dbReference type="ARBA" id="ARBA00023242"/>
    </source>
</evidence>
<dbReference type="InterPro" id="IPR046938">
    <property type="entry name" value="DNA_clamp_sf"/>
</dbReference>
<keyword evidence="6" id="KW-1185">Reference proteome</keyword>
<keyword evidence="5" id="KW-0539">Nucleus</keyword>
<dbReference type="InterPro" id="IPR003011">
    <property type="entry name" value="Cell_cycle_checkpoint_Rad1"/>
</dbReference>
<organism evidence="6 7">
    <name type="scientific">Drosophila hydei</name>
    <name type="common">Fruit fly</name>
    <dbReference type="NCBI Taxonomy" id="7224"/>
    <lineage>
        <taxon>Eukaryota</taxon>
        <taxon>Metazoa</taxon>
        <taxon>Ecdysozoa</taxon>
        <taxon>Arthropoda</taxon>
        <taxon>Hexapoda</taxon>
        <taxon>Insecta</taxon>
        <taxon>Pterygota</taxon>
        <taxon>Neoptera</taxon>
        <taxon>Endopterygota</taxon>
        <taxon>Diptera</taxon>
        <taxon>Brachycera</taxon>
        <taxon>Muscomorpha</taxon>
        <taxon>Ephydroidea</taxon>
        <taxon>Drosophilidae</taxon>
        <taxon>Drosophila</taxon>
    </lineage>
</organism>